<dbReference type="Gene3D" id="3.40.309.10">
    <property type="entry name" value="Aldehyde Dehydrogenase, Chain A, domain 2"/>
    <property type="match status" value="1"/>
</dbReference>
<dbReference type="PANTHER" id="PTHR43217">
    <property type="entry name" value="SUCCINATE SEMIALDEHYDE DEHYDROGENASE [NAD(P)+] SAD"/>
    <property type="match status" value="1"/>
</dbReference>
<protein>
    <submittedName>
        <fullName evidence="6">Succinate-semialdehyde dehydrogenase / glutarate-semialdehyde dehydrogenase</fullName>
    </submittedName>
</protein>
<gene>
    <name evidence="6" type="ORF">SAMN04488546_2983</name>
</gene>
<reference evidence="7" key="1">
    <citation type="submission" date="2016-10" db="EMBL/GenBank/DDBJ databases">
        <authorList>
            <person name="Varghese N."/>
            <person name="Submissions S."/>
        </authorList>
    </citation>
    <scope>NUCLEOTIDE SEQUENCE [LARGE SCALE GENOMIC DNA]</scope>
    <source>
        <strain evidence="7">DSM 44209</strain>
    </source>
</reference>
<keyword evidence="2" id="KW-0521">NADP</keyword>
<dbReference type="AlphaFoldDB" id="A0A1I0FS82"/>
<keyword evidence="3" id="KW-0560">Oxidoreductase</keyword>
<dbReference type="PANTHER" id="PTHR43217:SF2">
    <property type="entry name" value="SUCCINATE-SEMIALDEHYDE DEHYDROGENASE [NADP(+)]"/>
    <property type="match status" value="1"/>
</dbReference>
<dbReference type="InterPro" id="IPR015590">
    <property type="entry name" value="Aldehyde_DH_dom"/>
</dbReference>
<dbReference type="GO" id="GO:0004777">
    <property type="term" value="F:succinate-semialdehyde dehydrogenase (NAD+) activity"/>
    <property type="evidence" value="ECO:0007669"/>
    <property type="project" value="TreeGrafter"/>
</dbReference>
<accession>A0A1I0FS82</accession>
<evidence type="ECO:0000256" key="1">
    <source>
        <dbReference type="ARBA" id="ARBA00009986"/>
    </source>
</evidence>
<keyword evidence="7" id="KW-1185">Reference proteome</keyword>
<name>A0A1I0FS82_9ACTN</name>
<evidence type="ECO:0000313" key="6">
    <source>
        <dbReference type="EMBL" id="SET61176.1"/>
    </source>
</evidence>
<dbReference type="FunFam" id="3.40.605.10:FF:000012">
    <property type="entry name" value="NAD-dependent succinate-semialdehyde dehydrogenase"/>
    <property type="match status" value="1"/>
</dbReference>
<evidence type="ECO:0000313" key="7">
    <source>
        <dbReference type="Proteomes" id="UP000198507"/>
    </source>
</evidence>
<dbReference type="InterPro" id="IPR016163">
    <property type="entry name" value="Ald_DH_C"/>
</dbReference>
<dbReference type="InterPro" id="IPR047110">
    <property type="entry name" value="GABD/Sad-like"/>
</dbReference>
<organism evidence="6 7">
    <name type="scientific">Geodermatophilus poikilotrophus</name>
    <dbReference type="NCBI Taxonomy" id="1333667"/>
    <lineage>
        <taxon>Bacteria</taxon>
        <taxon>Bacillati</taxon>
        <taxon>Actinomycetota</taxon>
        <taxon>Actinomycetes</taxon>
        <taxon>Geodermatophilales</taxon>
        <taxon>Geodermatophilaceae</taxon>
        <taxon>Geodermatophilus</taxon>
    </lineage>
</organism>
<evidence type="ECO:0000256" key="2">
    <source>
        <dbReference type="ARBA" id="ARBA00022857"/>
    </source>
</evidence>
<dbReference type="SUPFAM" id="SSF53720">
    <property type="entry name" value="ALDH-like"/>
    <property type="match status" value="1"/>
</dbReference>
<evidence type="ECO:0000256" key="4">
    <source>
        <dbReference type="SAM" id="MobiDB-lite"/>
    </source>
</evidence>
<proteinExistence type="inferred from homology"/>
<dbReference type="Pfam" id="PF00171">
    <property type="entry name" value="Aldedh"/>
    <property type="match status" value="1"/>
</dbReference>
<dbReference type="OrthoDB" id="6882680at2"/>
<dbReference type="RefSeq" id="WP_091445364.1">
    <property type="nucleotide sequence ID" value="NZ_FOIE01000006.1"/>
</dbReference>
<dbReference type="CDD" id="cd07100">
    <property type="entry name" value="ALDH_SSADH1_GabD1"/>
    <property type="match status" value="1"/>
</dbReference>
<feature type="domain" description="Aldehyde dehydrogenase" evidence="5">
    <location>
        <begin position="17"/>
        <end position="471"/>
    </location>
</feature>
<evidence type="ECO:0000259" key="5">
    <source>
        <dbReference type="Pfam" id="PF00171"/>
    </source>
</evidence>
<sequence length="487" mass="52675">MTATQNPPTEHPKTASESGERRYATVNPFTGETEQEFDFTPTEEIDGIIERAHAAYQEWQQRPVEDRAAVVRRAAELMDERREDLAKLITTEMGKRHDEATGELYLCSMILKYYADNGPGFLEPQPIQPLMGKGEAVVETRPIGVLLAIEPWNYPFYQVVRVAGPNLVLGNTVILKHAEITPQCAVAIEQLFTDAGAPEGVFTNTFLRIADVEQVIADPRIQGVTLTGSERAGSAVGALAGKHLKKSVLELGGSDPFIVLDAEDLGATVKAATMGRMQNTGQACTASKRLIVTEELYEPFVEGLKQAFSTFAPGDPADPSTSLAPLSSERAAQDLHAQIQDAIDKGATVVAGGKRPEHPGAFVEATILTDVTPEMRAFREELFGPAAVVYKVKDADEAVALANDSDFGLGATVMSSDLERARAVAERLEAGMVWINQPTGSSPELPFGGIKRSGYGRELSELAVFEFANRRLVRTVPVKRADRPVGG</sequence>
<dbReference type="EMBL" id="FOIE01000006">
    <property type="protein sequence ID" value="SET61176.1"/>
    <property type="molecule type" value="Genomic_DNA"/>
</dbReference>
<dbReference type="InterPro" id="IPR016162">
    <property type="entry name" value="Ald_DH_N"/>
</dbReference>
<dbReference type="Proteomes" id="UP000198507">
    <property type="component" value="Unassembled WGS sequence"/>
</dbReference>
<feature type="region of interest" description="Disordered" evidence="4">
    <location>
        <begin position="1"/>
        <end position="22"/>
    </location>
</feature>
<evidence type="ECO:0000256" key="3">
    <source>
        <dbReference type="ARBA" id="ARBA00023002"/>
    </source>
</evidence>
<dbReference type="InterPro" id="IPR016161">
    <property type="entry name" value="Ald_DH/histidinol_DH"/>
</dbReference>
<dbReference type="InterPro" id="IPR044148">
    <property type="entry name" value="ALDH_GabD1-like"/>
</dbReference>
<comment type="similarity">
    <text evidence="1">Belongs to the aldehyde dehydrogenase family.</text>
</comment>
<dbReference type="GO" id="GO:0004030">
    <property type="term" value="F:aldehyde dehydrogenase [NAD(P)+] activity"/>
    <property type="evidence" value="ECO:0007669"/>
    <property type="project" value="InterPro"/>
</dbReference>
<feature type="compositionally biased region" description="Basic and acidic residues" evidence="4">
    <location>
        <begin position="10"/>
        <end position="22"/>
    </location>
</feature>
<dbReference type="Gene3D" id="3.40.605.10">
    <property type="entry name" value="Aldehyde Dehydrogenase, Chain A, domain 1"/>
    <property type="match status" value="1"/>
</dbReference>
<dbReference type="FunFam" id="3.40.309.10:FF:000009">
    <property type="entry name" value="Aldehyde dehydrogenase A"/>
    <property type="match status" value="1"/>
</dbReference>